<keyword evidence="4" id="KW-0732">Signal</keyword>
<proteinExistence type="predicted"/>
<dbReference type="GO" id="GO:0046872">
    <property type="term" value="F:metal ion binding"/>
    <property type="evidence" value="ECO:0007669"/>
    <property type="project" value="UniProtKB-KW"/>
</dbReference>
<feature type="domain" description="NodB homology" evidence="8">
    <location>
        <begin position="88"/>
        <end position="276"/>
    </location>
</feature>
<dbReference type="CDD" id="cd00035">
    <property type="entry name" value="ChtBD1"/>
    <property type="match status" value="1"/>
</dbReference>
<dbReference type="GO" id="GO:0016810">
    <property type="term" value="F:hydrolase activity, acting on carbon-nitrogen (but not peptide) bonds"/>
    <property type="evidence" value="ECO:0007669"/>
    <property type="project" value="InterPro"/>
</dbReference>
<evidence type="ECO:0000256" key="2">
    <source>
        <dbReference type="ARBA" id="ARBA00022669"/>
    </source>
</evidence>
<dbReference type="InterPro" id="IPR011330">
    <property type="entry name" value="Glyco_hydro/deAcase_b/a-brl"/>
</dbReference>
<comment type="cofactor">
    <cofactor evidence="1">
        <name>Co(2+)</name>
        <dbReference type="ChEBI" id="CHEBI:48828"/>
    </cofactor>
</comment>
<keyword evidence="5" id="KW-0378">Hydrolase</keyword>
<evidence type="ECO:0000256" key="1">
    <source>
        <dbReference type="ARBA" id="ARBA00001941"/>
    </source>
</evidence>
<keyword evidence="3" id="KW-0479">Metal-binding</keyword>
<dbReference type="Pfam" id="PF01522">
    <property type="entry name" value="Polysacc_deac_1"/>
    <property type="match status" value="1"/>
</dbReference>
<dbReference type="AlphaFoldDB" id="A0A420JC76"/>
<protein>
    <submittedName>
        <fullName evidence="9">Chitin deacetylase</fullName>
    </submittedName>
</protein>
<organism evidence="9 10">
    <name type="scientific">Golovinomyces cichoracearum</name>
    <dbReference type="NCBI Taxonomy" id="62708"/>
    <lineage>
        <taxon>Eukaryota</taxon>
        <taxon>Fungi</taxon>
        <taxon>Dikarya</taxon>
        <taxon>Ascomycota</taxon>
        <taxon>Pezizomycotina</taxon>
        <taxon>Leotiomycetes</taxon>
        <taxon>Erysiphales</taxon>
        <taxon>Erysiphaceae</taxon>
        <taxon>Golovinomyces</taxon>
    </lineage>
</organism>
<dbReference type="PANTHER" id="PTHR46471:SF2">
    <property type="entry name" value="CHITIN DEACETYLASE-RELATED"/>
    <property type="match status" value="1"/>
</dbReference>
<name>A0A420JC76_9PEZI</name>
<evidence type="ECO:0000256" key="7">
    <source>
        <dbReference type="ARBA" id="ARBA00023285"/>
    </source>
</evidence>
<comment type="caution">
    <text evidence="9">The sequence shown here is derived from an EMBL/GenBank/DDBJ whole genome shotgun (WGS) entry which is preliminary data.</text>
</comment>
<feature type="non-terminal residue" evidence="9">
    <location>
        <position position="1"/>
    </location>
</feature>
<dbReference type="SUPFAM" id="SSF57016">
    <property type="entry name" value="Plant lectins/antimicrobial peptides"/>
    <property type="match status" value="1"/>
</dbReference>
<evidence type="ECO:0000256" key="6">
    <source>
        <dbReference type="ARBA" id="ARBA00023277"/>
    </source>
</evidence>
<evidence type="ECO:0000259" key="8">
    <source>
        <dbReference type="PROSITE" id="PS51677"/>
    </source>
</evidence>
<dbReference type="PROSITE" id="PS51677">
    <property type="entry name" value="NODB"/>
    <property type="match status" value="1"/>
</dbReference>
<dbReference type="Gene3D" id="3.30.60.10">
    <property type="entry name" value="Endochitinase-like"/>
    <property type="match status" value="1"/>
</dbReference>
<dbReference type="Proteomes" id="UP000285326">
    <property type="component" value="Unassembled WGS sequence"/>
</dbReference>
<keyword evidence="7" id="KW-0170">Cobalt</keyword>
<dbReference type="PANTHER" id="PTHR46471">
    <property type="entry name" value="CHITIN DEACETYLASE"/>
    <property type="match status" value="1"/>
</dbReference>
<dbReference type="SUPFAM" id="SSF88713">
    <property type="entry name" value="Glycoside hydrolase/deacetylase"/>
    <property type="match status" value="1"/>
</dbReference>
<dbReference type="InterPro" id="IPR002509">
    <property type="entry name" value="NODB_dom"/>
</dbReference>
<evidence type="ECO:0000313" key="9">
    <source>
        <dbReference type="EMBL" id="RKF84342.1"/>
    </source>
</evidence>
<evidence type="ECO:0000256" key="4">
    <source>
        <dbReference type="ARBA" id="ARBA00022729"/>
    </source>
</evidence>
<dbReference type="EMBL" id="MCBS01011126">
    <property type="protein sequence ID" value="RKF84342.1"/>
    <property type="molecule type" value="Genomic_DNA"/>
</dbReference>
<evidence type="ECO:0000256" key="3">
    <source>
        <dbReference type="ARBA" id="ARBA00022723"/>
    </source>
</evidence>
<keyword evidence="2" id="KW-0147">Chitin-binding</keyword>
<evidence type="ECO:0000256" key="5">
    <source>
        <dbReference type="ARBA" id="ARBA00022801"/>
    </source>
</evidence>
<evidence type="ECO:0000313" key="10">
    <source>
        <dbReference type="Proteomes" id="UP000285326"/>
    </source>
</evidence>
<reference evidence="9 10" key="1">
    <citation type="journal article" date="2018" name="BMC Genomics">
        <title>Comparative genome analyses reveal sequence features reflecting distinct modes of host-adaptation between dicot and monocot powdery mildew.</title>
        <authorList>
            <person name="Wu Y."/>
            <person name="Ma X."/>
            <person name="Pan Z."/>
            <person name="Kale S.D."/>
            <person name="Song Y."/>
            <person name="King H."/>
            <person name="Zhang Q."/>
            <person name="Presley C."/>
            <person name="Deng X."/>
            <person name="Wei C.I."/>
            <person name="Xiao S."/>
        </authorList>
    </citation>
    <scope>NUCLEOTIDE SEQUENCE [LARGE SCALE GENOMIC DNA]</scope>
    <source>
        <strain evidence="9">UMSG1</strain>
    </source>
</reference>
<accession>A0A420JC76</accession>
<dbReference type="InterPro" id="IPR036861">
    <property type="entry name" value="Endochitinase-like_sf"/>
</dbReference>
<dbReference type="GO" id="GO:0005975">
    <property type="term" value="P:carbohydrate metabolic process"/>
    <property type="evidence" value="ECO:0007669"/>
    <property type="project" value="InterPro"/>
</dbReference>
<gene>
    <name evidence="9" type="ORF">GcM1_111007</name>
</gene>
<dbReference type="Gene3D" id="3.20.20.370">
    <property type="entry name" value="Glycoside hydrolase/deacetylase"/>
    <property type="match status" value="1"/>
</dbReference>
<dbReference type="GO" id="GO:0008061">
    <property type="term" value="F:chitin binding"/>
    <property type="evidence" value="ECO:0007669"/>
    <property type="project" value="UniProtKB-KW"/>
</dbReference>
<sequence length="294" mass="32423">RDHVEEKRATSDGRCGPGIGSCTNCCSAEGYCGSDPDYCISPDCQYQYGPLCHANIKPSGASTADVPRPLVGSVPYGGAGIFDCVTPGTVAFTFDDGPYLYTEDVLDKFKRYNAKATFFITGNNLGKGPIDSTPAWSKVIKRMVSEGHQVASHTWTHQSLDKIDSQTFNHQIYYNEMAFRNILGPPYSQCEEDGCGAKLKKLGYHVIYFDVDTAGYLNTDVSRIQKSKDIWDSTIAAADPATSNFLEIEHDIHYQIAYNLTDHILDSMYSRGFRSVTVGECLGDPPANWYRPGN</sequence>
<keyword evidence="6" id="KW-0119">Carbohydrate metabolism</keyword>